<dbReference type="InterPro" id="IPR037523">
    <property type="entry name" value="VOC_core"/>
</dbReference>
<dbReference type="SUPFAM" id="SSF54593">
    <property type="entry name" value="Glyoxalase/Bleomycin resistance protein/Dihydroxybiphenyl dioxygenase"/>
    <property type="match status" value="1"/>
</dbReference>
<evidence type="ECO:0000256" key="1">
    <source>
        <dbReference type="ARBA" id="ARBA00022723"/>
    </source>
</evidence>
<keyword evidence="1" id="KW-0479">Metal-binding</keyword>
<dbReference type="Pfam" id="PF13669">
    <property type="entry name" value="Glyoxalase_4"/>
    <property type="match status" value="1"/>
</dbReference>
<accession>A0AAD6U398</accession>
<dbReference type="PROSITE" id="PS51819">
    <property type="entry name" value="VOC"/>
    <property type="match status" value="1"/>
</dbReference>
<dbReference type="AlphaFoldDB" id="A0AAD6U398"/>
<dbReference type="PANTHER" id="PTHR43048">
    <property type="entry name" value="METHYLMALONYL-COA EPIMERASE"/>
    <property type="match status" value="1"/>
</dbReference>
<organism evidence="3 4">
    <name type="scientific">Mycena belliarum</name>
    <dbReference type="NCBI Taxonomy" id="1033014"/>
    <lineage>
        <taxon>Eukaryota</taxon>
        <taxon>Fungi</taxon>
        <taxon>Dikarya</taxon>
        <taxon>Basidiomycota</taxon>
        <taxon>Agaricomycotina</taxon>
        <taxon>Agaricomycetes</taxon>
        <taxon>Agaricomycetidae</taxon>
        <taxon>Agaricales</taxon>
        <taxon>Marasmiineae</taxon>
        <taxon>Mycenaceae</taxon>
        <taxon>Mycena</taxon>
    </lineage>
</organism>
<gene>
    <name evidence="3" type="ORF">B0H15DRAFT_298923</name>
</gene>
<evidence type="ECO:0000313" key="3">
    <source>
        <dbReference type="EMBL" id="KAJ7087601.1"/>
    </source>
</evidence>
<feature type="domain" description="VOC" evidence="2">
    <location>
        <begin position="5"/>
        <end position="144"/>
    </location>
</feature>
<evidence type="ECO:0000259" key="2">
    <source>
        <dbReference type="PROSITE" id="PS51819"/>
    </source>
</evidence>
<dbReference type="Proteomes" id="UP001222325">
    <property type="component" value="Unassembled WGS sequence"/>
</dbReference>
<reference evidence="3" key="1">
    <citation type="submission" date="2023-03" db="EMBL/GenBank/DDBJ databases">
        <title>Massive genome expansion in bonnet fungi (Mycena s.s.) driven by repeated elements and novel gene families across ecological guilds.</title>
        <authorList>
            <consortium name="Lawrence Berkeley National Laboratory"/>
            <person name="Harder C.B."/>
            <person name="Miyauchi S."/>
            <person name="Viragh M."/>
            <person name="Kuo A."/>
            <person name="Thoen E."/>
            <person name="Andreopoulos B."/>
            <person name="Lu D."/>
            <person name="Skrede I."/>
            <person name="Drula E."/>
            <person name="Henrissat B."/>
            <person name="Morin E."/>
            <person name="Kohler A."/>
            <person name="Barry K."/>
            <person name="LaButti K."/>
            <person name="Morin E."/>
            <person name="Salamov A."/>
            <person name="Lipzen A."/>
            <person name="Mereny Z."/>
            <person name="Hegedus B."/>
            <person name="Baldrian P."/>
            <person name="Stursova M."/>
            <person name="Weitz H."/>
            <person name="Taylor A."/>
            <person name="Grigoriev I.V."/>
            <person name="Nagy L.G."/>
            <person name="Martin F."/>
            <person name="Kauserud H."/>
        </authorList>
    </citation>
    <scope>NUCLEOTIDE SEQUENCE</scope>
    <source>
        <strain evidence="3">CBHHK173m</strain>
    </source>
</reference>
<keyword evidence="4" id="KW-1185">Reference proteome</keyword>
<protein>
    <submittedName>
        <fullName evidence="3">Glyoxalase/bleomycin resistance protein/dioxygenase</fullName>
    </submittedName>
</protein>
<name>A0AAD6U398_9AGAR</name>
<dbReference type="InterPro" id="IPR029068">
    <property type="entry name" value="Glyas_Bleomycin-R_OHBP_Dase"/>
</dbReference>
<dbReference type="GO" id="GO:0046872">
    <property type="term" value="F:metal ion binding"/>
    <property type="evidence" value="ECO:0007669"/>
    <property type="project" value="UniProtKB-KW"/>
</dbReference>
<dbReference type="InterPro" id="IPR051785">
    <property type="entry name" value="MMCE/EMCE_epimerase"/>
</dbReference>
<comment type="caution">
    <text evidence="3">The sequence shown here is derived from an EMBL/GenBank/DDBJ whole genome shotgun (WGS) entry which is preliminary data.</text>
</comment>
<proteinExistence type="predicted"/>
<dbReference type="GO" id="GO:0046491">
    <property type="term" value="P:L-methylmalonyl-CoA metabolic process"/>
    <property type="evidence" value="ECO:0007669"/>
    <property type="project" value="TreeGrafter"/>
</dbReference>
<dbReference type="EMBL" id="JARJCN010000028">
    <property type="protein sequence ID" value="KAJ7087601.1"/>
    <property type="molecule type" value="Genomic_DNA"/>
</dbReference>
<evidence type="ECO:0000313" key="4">
    <source>
        <dbReference type="Proteomes" id="UP001222325"/>
    </source>
</evidence>
<dbReference type="PANTHER" id="PTHR43048:SF3">
    <property type="entry name" value="METHYLMALONYL-COA EPIMERASE, MITOCHONDRIAL"/>
    <property type="match status" value="1"/>
</dbReference>
<dbReference type="Gene3D" id="3.10.180.10">
    <property type="entry name" value="2,3-Dihydroxybiphenyl 1,2-Dioxygenase, domain 1"/>
    <property type="match status" value="1"/>
</dbReference>
<sequence length="149" mass="16268">MAITSCDHTGITVTDIERSLAFWTSIMGCKLLYRVRSPPHEIADQIMGVRGVEMLVAMLEAPGGYHIELLQYLAPAGREHFRPRPCDVGSVHLAFTVDNIAEMLDGLLAAGCVVNGKAGGAPDSDVLYLYLHDFDGVTIELVQQPKRTE</sequence>
<dbReference type="GO" id="GO:0004493">
    <property type="term" value="F:methylmalonyl-CoA epimerase activity"/>
    <property type="evidence" value="ECO:0007669"/>
    <property type="project" value="TreeGrafter"/>
</dbReference>